<organism evidence="9 10">
    <name type="scientific">Pontibacter oryzae</name>
    <dbReference type="NCBI Taxonomy" id="2304593"/>
    <lineage>
        <taxon>Bacteria</taxon>
        <taxon>Pseudomonadati</taxon>
        <taxon>Bacteroidota</taxon>
        <taxon>Cytophagia</taxon>
        <taxon>Cytophagales</taxon>
        <taxon>Hymenobacteraceae</taxon>
        <taxon>Pontibacter</taxon>
    </lineage>
</organism>
<dbReference type="GO" id="GO:1990002">
    <property type="term" value="F:methylglyoxal reductase (NADPH) (acetol producing) activity"/>
    <property type="evidence" value="ECO:0007669"/>
    <property type="project" value="TreeGrafter"/>
</dbReference>
<dbReference type="Proteomes" id="UP000266005">
    <property type="component" value="Unassembled WGS sequence"/>
</dbReference>
<evidence type="ECO:0000313" key="10">
    <source>
        <dbReference type="Proteomes" id="UP000266005"/>
    </source>
</evidence>
<dbReference type="Gene3D" id="3.20.20.100">
    <property type="entry name" value="NADP-dependent oxidoreductase domain"/>
    <property type="match status" value="1"/>
</dbReference>
<feature type="site" description="Lowers pKa of active site Tyr" evidence="7">
    <location>
        <position position="74"/>
    </location>
</feature>
<dbReference type="Pfam" id="PF00248">
    <property type="entry name" value="Aldo_ket_red"/>
    <property type="match status" value="1"/>
</dbReference>
<dbReference type="InterPro" id="IPR020471">
    <property type="entry name" value="AKR"/>
</dbReference>
<comment type="similarity">
    <text evidence="1">Belongs to the aldo/keto reductase family.</text>
</comment>
<evidence type="ECO:0000256" key="2">
    <source>
        <dbReference type="ARBA" id="ARBA00022857"/>
    </source>
</evidence>
<protein>
    <submittedName>
        <fullName evidence="9">Aldo/keto reductase</fullName>
    </submittedName>
</protein>
<evidence type="ECO:0000256" key="1">
    <source>
        <dbReference type="ARBA" id="ARBA00007905"/>
    </source>
</evidence>
<comment type="caution">
    <text evidence="9">The sequence shown here is derived from an EMBL/GenBank/DDBJ whole genome shotgun (WGS) entry which is preliminary data.</text>
</comment>
<evidence type="ECO:0000259" key="8">
    <source>
        <dbReference type="Pfam" id="PF00248"/>
    </source>
</evidence>
<dbReference type="PANTHER" id="PTHR43827:SF3">
    <property type="entry name" value="NADP-DEPENDENT OXIDOREDUCTASE DOMAIN-CONTAINING PROTEIN"/>
    <property type="match status" value="1"/>
</dbReference>
<evidence type="ECO:0000256" key="5">
    <source>
        <dbReference type="PIRSR" id="PIRSR000097-1"/>
    </source>
</evidence>
<dbReference type="InterPro" id="IPR018170">
    <property type="entry name" value="Aldo/ket_reductase_CS"/>
</dbReference>
<reference evidence="10" key="1">
    <citation type="submission" date="2018-08" db="EMBL/GenBank/DDBJ databases">
        <title>Mucilaginibacter sp. MYSH2.</title>
        <authorList>
            <person name="Seo T."/>
        </authorList>
    </citation>
    <scope>NUCLEOTIDE SEQUENCE [LARGE SCALE GENOMIC DNA]</scope>
    <source>
        <strain evidence="10">KIRAN</strain>
    </source>
</reference>
<dbReference type="PRINTS" id="PR00069">
    <property type="entry name" value="ALDKETRDTASE"/>
</dbReference>
<feature type="active site" description="Proton donor" evidence="5">
    <location>
        <position position="49"/>
    </location>
</feature>
<dbReference type="PANTHER" id="PTHR43827">
    <property type="entry name" value="2,5-DIKETO-D-GLUCONIC ACID REDUCTASE"/>
    <property type="match status" value="1"/>
</dbReference>
<evidence type="ECO:0000256" key="4">
    <source>
        <dbReference type="ARBA" id="ARBA00049445"/>
    </source>
</evidence>
<dbReference type="PIRSF" id="PIRSF000097">
    <property type="entry name" value="AKR"/>
    <property type="match status" value="1"/>
</dbReference>
<dbReference type="SUPFAM" id="SSF51430">
    <property type="entry name" value="NAD(P)-linked oxidoreductase"/>
    <property type="match status" value="1"/>
</dbReference>
<dbReference type="GO" id="GO:0051596">
    <property type="term" value="P:methylglyoxal catabolic process"/>
    <property type="evidence" value="ECO:0007669"/>
    <property type="project" value="TreeGrafter"/>
</dbReference>
<comment type="catalytic activity">
    <reaction evidence="4">
        <text>hydroxyacetone + NADP(+) = methylglyoxal + NADPH + H(+)</text>
        <dbReference type="Rhea" id="RHEA:27986"/>
        <dbReference type="ChEBI" id="CHEBI:15378"/>
        <dbReference type="ChEBI" id="CHEBI:17158"/>
        <dbReference type="ChEBI" id="CHEBI:27957"/>
        <dbReference type="ChEBI" id="CHEBI:57783"/>
        <dbReference type="ChEBI" id="CHEBI:58349"/>
    </reaction>
</comment>
<dbReference type="InterPro" id="IPR023210">
    <property type="entry name" value="NADP_OxRdtase_dom"/>
</dbReference>
<evidence type="ECO:0000256" key="3">
    <source>
        <dbReference type="ARBA" id="ARBA00023002"/>
    </source>
</evidence>
<accession>A0A399S3M0</accession>
<keyword evidence="10" id="KW-1185">Reference proteome</keyword>
<feature type="domain" description="NADP-dependent oxidoreductase" evidence="8">
    <location>
        <begin position="16"/>
        <end position="257"/>
    </location>
</feature>
<feature type="binding site" evidence="6">
    <location>
        <position position="107"/>
    </location>
    <ligand>
        <name>substrate</name>
    </ligand>
</feature>
<evidence type="ECO:0000256" key="6">
    <source>
        <dbReference type="PIRSR" id="PIRSR000097-2"/>
    </source>
</evidence>
<dbReference type="FunFam" id="3.20.20.100:FF:000002">
    <property type="entry name" value="2,5-diketo-D-gluconic acid reductase A"/>
    <property type="match status" value="1"/>
</dbReference>
<dbReference type="InterPro" id="IPR036812">
    <property type="entry name" value="NAD(P)_OxRdtase_dom_sf"/>
</dbReference>
<proteinExistence type="inferred from homology"/>
<keyword evidence="3" id="KW-0560">Oxidoreductase</keyword>
<sequence>MKTKEINIKGATIPALGFGTFQLENDTAETMVKAALDAGYRHIDTAQIYKNEEGVGRAIAASDVPREEIFLTTKVWFEKLDKGQFLPSVEESLKKLQTDYVDLLLIHWPNPDVPVEEYIGELMKAQEKGYAKHIGVSNHTTALLDKVLATGAKIITNQVEYHPFINQDTLHSYLAQNDITLTAYSPIAQGKVMGNDTLKSIGEKYGKNEAQVTLRWMMQQDGVLAIPRSSKEEHMKANLNIFDFELTADEMRQVTALKQDDGRIIRPPFAPDWD</sequence>
<gene>
    <name evidence="9" type="ORF">D1627_12120</name>
</gene>
<dbReference type="RefSeq" id="WP_119432486.1">
    <property type="nucleotide sequence ID" value="NZ_QWGE01000003.1"/>
</dbReference>
<keyword evidence="2" id="KW-0521">NADP</keyword>
<evidence type="ECO:0000256" key="7">
    <source>
        <dbReference type="PIRSR" id="PIRSR000097-3"/>
    </source>
</evidence>
<dbReference type="OrthoDB" id="9804790at2"/>
<dbReference type="CDD" id="cd19140">
    <property type="entry name" value="AKR_AKR3F3"/>
    <property type="match status" value="1"/>
</dbReference>
<dbReference type="EMBL" id="QWGE01000003">
    <property type="protein sequence ID" value="RIJ37831.1"/>
    <property type="molecule type" value="Genomic_DNA"/>
</dbReference>
<dbReference type="PROSITE" id="PS00798">
    <property type="entry name" value="ALDOKETO_REDUCTASE_1"/>
    <property type="match status" value="1"/>
</dbReference>
<dbReference type="AlphaFoldDB" id="A0A399S3M0"/>
<evidence type="ECO:0000313" key="9">
    <source>
        <dbReference type="EMBL" id="RIJ37831.1"/>
    </source>
</evidence>
<name>A0A399S3M0_9BACT</name>